<dbReference type="RefSeq" id="WP_090456115.1">
    <property type="nucleotide sequence ID" value="NZ_FNTC01000002.1"/>
</dbReference>
<name>A0A231FYD3_PSEJE</name>
<keyword evidence="1" id="KW-0472">Membrane</keyword>
<feature type="transmembrane region" description="Helical" evidence="1">
    <location>
        <begin position="16"/>
        <end position="37"/>
    </location>
</feature>
<dbReference type="Proteomes" id="UP000198542">
    <property type="component" value="Unassembled WGS sequence"/>
</dbReference>
<sequence length="49" mass="5298">MATIDSCERAPWYKRLGWLVVIWLGSVVALGVVAGGLRMLMHAAGMSSH</sequence>
<evidence type="ECO:0000313" key="2">
    <source>
        <dbReference type="EMBL" id="SEC52191.1"/>
    </source>
</evidence>
<dbReference type="Pfam" id="PF10617">
    <property type="entry name" value="DUF2474"/>
    <property type="match status" value="1"/>
</dbReference>
<dbReference type="AlphaFoldDB" id="A0A231FYD3"/>
<accession>A0A231FYD3</accession>
<evidence type="ECO:0008006" key="4">
    <source>
        <dbReference type="Google" id="ProtNLM"/>
    </source>
</evidence>
<keyword evidence="3" id="KW-1185">Reference proteome</keyword>
<evidence type="ECO:0000313" key="3">
    <source>
        <dbReference type="Proteomes" id="UP000198542"/>
    </source>
</evidence>
<gene>
    <name evidence="2" type="ORF">SAMN04490187_4685</name>
</gene>
<proteinExistence type="predicted"/>
<keyword evidence="1" id="KW-1133">Transmembrane helix</keyword>
<reference evidence="3" key="1">
    <citation type="submission" date="2016-10" db="EMBL/GenBank/DDBJ databases">
        <authorList>
            <person name="Varghese N."/>
            <person name="Submissions S."/>
        </authorList>
    </citation>
    <scope>NUCLEOTIDE SEQUENCE [LARGE SCALE GENOMIC DNA]</scope>
    <source>
        <strain evidence="3">BS3660</strain>
    </source>
</reference>
<dbReference type="EMBL" id="FNTC01000002">
    <property type="protein sequence ID" value="SEC52191.1"/>
    <property type="molecule type" value="Genomic_DNA"/>
</dbReference>
<evidence type="ECO:0000256" key="1">
    <source>
        <dbReference type="SAM" id="Phobius"/>
    </source>
</evidence>
<dbReference type="InterPro" id="IPR018895">
    <property type="entry name" value="DUF2474"/>
</dbReference>
<organism evidence="2 3">
    <name type="scientific">Pseudomonas jessenii</name>
    <dbReference type="NCBI Taxonomy" id="77298"/>
    <lineage>
        <taxon>Bacteria</taxon>
        <taxon>Pseudomonadati</taxon>
        <taxon>Pseudomonadota</taxon>
        <taxon>Gammaproteobacteria</taxon>
        <taxon>Pseudomonadales</taxon>
        <taxon>Pseudomonadaceae</taxon>
        <taxon>Pseudomonas</taxon>
    </lineage>
</organism>
<keyword evidence="1" id="KW-0812">Transmembrane</keyword>
<protein>
    <recommendedName>
        <fullName evidence="4">DUF2474 domain-containing protein</fullName>
    </recommendedName>
</protein>